<dbReference type="SUPFAM" id="SSF52833">
    <property type="entry name" value="Thioredoxin-like"/>
    <property type="match status" value="1"/>
</dbReference>
<sequence length="217" mass="23702">MFRYVLPLLLVSSGSAVMLNSENYEELTDGKQVLIKFFAPWCGHCKKLAPVWGELTDHYEGSDTVFIGKADCTADGKDLCTENGIRGYPSLRFGDPSMLEEYKGGRTLDALKTFADTELKPSCSPSNIDLCDGDKKAEIEKFMAMPLADLEAAIEEKNAAIKEAEETFQAAGDALRKQYEALAEAKDASIEEIKGSGLSLMKSVKVAASKKPKNDEL</sequence>
<accession>A0A7S2CGK7</accession>
<feature type="domain" description="Thioredoxin" evidence="5">
    <location>
        <begin position="1"/>
        <end position="120"/>
    </location>
</feature>
<dbReference type="GO" id="GO:0005783">
    <property type="term" value="C:endoplasmic reticulum"/>
    <property type="evidence" value="ECO:0007669"/>
    <property type="project" value="TreeGrafter"/>
</dbReference>
<dbReference type="InterPro" id="IPR013766">
    <property type="entry name" value="Thioredoxin_domain"/>
</dbReference>
<proteinExistence type="inferred from homology"/>
<protein>
    <recommendedName>
        <fullName evidence="5">Thioredoxin domain-containing protein</fullName>
    </recommendedName>
</protein>
<reference evidence="6" key="1">
    <citation type="submission" date="2021-01" db="EMBL/GenBank/DDBJ databases">
        <authorList>
            <person name="Corre E."/>
            <person name="Pelletier E."/>
            <person name="Niang G."/>
            <person name="Scheremetjew M."/>
            <person name="Finn R."/>
            <person name="Kale V."/>
            <person name="Holt S."/>
            <person name="Cochrane G."/>
            <person name="Meng A."/>
            <person name="Brown T."/>
            <person name="Cohen L."/>
        </authorList>
    </citation>
    <scope>NUCLEOTIDE SEQUENCE</scope>
    <source>
        <strain evidence="6">CCMP1381</strain>
    </source>
</reference>
<dbReference type="GO" id="GO:0006457">
    <property type="term" value="P:protein folding"/>
    <property type="evidence" value="ECO:0007669"/>
    <property type="project" value="TreeGrafter"/>
</dbReference>
<dbReference type="InterPro" id="IPR036249">
    <property type="entry name" value="Thioredoxin-like_sf"/>
</dbReference>
<dbReference type="PRINTS" id="PR00421">
    <property type="entry name" value="THIOREDOXIN"/>
</dbReference>
<dbReference type="Gene3D" id="3.40.30.10">
    <property type="entry name" value="Glutaredoxin"/>
    <property type="match status" value="1"/>
</dbReference>
<dbReference type="PANTHER" id="PTHR45672:SF3">
    <property type="entry name" value="THIOREDOXIN DOMAIN-CONTAINING PROTEIN 5"/>
    <property type="match status" value="1"/>
</dbReference>
<dbReference type="GO" id="GO:0003756">
    <property type="term" value="F:protein disulfide isomerase activity"/>
    <property type="evidence" value="ECO:0007669"/>
    <property type="project" value="TreeGrafter"/>
</dbReference>
<feature type="signal peptide" evidence="4">
    <location>
        <begin position="1"/>
        <end position="16"/>
    </location>
</feature>
<dbReference type="PROSITE" id="PS51352">
    <property type="entry name" value="THIOREDOXIN_2"/>
    <property type="match status" value="1"/>
</dbReference>
<comment type="similarity">
    <text evidence="1">Belongs to the protein disulfide isomerase family.</text>
</comment>
<evidence type="ECO:0000256" key="4">
    <source>
        <dbReference type="SAM" id="SignalP"/>
    </source>
</evidence>
<organism evidence="6">
    <name type="scientific">Octactis speculum</name>
    <dbReference type="NCBI Taxonomy" id="3111310"/>
    <lineage>
        <taxon>Eukaryota</taxon>
        <taxon>Sar</taxon>
        <taxon>Stramenopiles</taxon>
        <taxon>Ochrophyta</taxon>
        <taxon>Dictyochophyceae</taxon>
        <taxon>Dictyochales</taxon>
        <taxon>Dictyochaceae</taxon>
        <taxon>Octactis</taxon>
    </lineage>
</organism>
<dbReference type="Pfam" id="PF00085">
    <property type="entry name" value="Thioredoxin"/>
    <property type="match status" value="1"/>
</dbReference>
<evidence type="ECO:0000259" key="5">
    <source>
        <dbReference type="PROSITE" id="PS51352"/>
    </source>
</evidence>
<dbReference type="InterPro" id="IPR051063">
    <property type="entry name" value="PDI"/>
</dbReference>
<evidence type="ECO:0000256" key="1">
    <source>
        <dbReference type="ARBA" id="ARBA00006347"/>
    </source>
</evidence>
<evidence type="ECO:0000256" key="2">
    <source>
        <dbReference type="ARBA" id="ARBA00022729"/>
    </source>
</evidence>
<dbReference type="InterPro" id="IPR017937">
    <property type="entry name" value="Thioredoxin_CS"/>
</dbReference>
<name>A0A7S2CGK7_9STRA</name>
<dbReference type="AlphaFoldDB" id="A0A7S2CGK7"/>
<feature type="chain" id="PRO_5031092272" description="Thioredoxin domain-containing protein" evidence="4">
    <location>
        <begin position="17"/>
        <end position="217"/>
    </location>
</feature>
<feature type="coiled-coil region" evidence="3">
    <location>
        <begin position="147"/>
        <end position="174"/>
    </location>
</feature>
<dbReference type="PROSITE" id="PS00194">
    <property type="entry name" value="THIOREDOXIN_1"/>
    <property type="match status" value="1"/>
</dbReference>
<gene>
    <name evidence="6" type="ORF">DSPE1174_LOCUS14483</name>
</gene>
<evidence type="ECO:0000313" key="6">
    <source>
        <dbReference type="EMBL" id="CAD9424650.1"/>
    </source>
</evidence>
<dbReference type="EMBL" id="HBGS01028548">
    <property type="protein sequence ID" value="CAD9424650.1"/>
    <property type="molecule type" value="Transcribed_RNA"/>
</dbReference>
<keyword evidence="3" id="KW-0175">Coiled coil</keyword>
<dbReference type="PANTHER" id="PTHR45672">
    <property type="entry name" value="PROTEIN DISULFIDE-ISOMERASE C17H9.14C-RELATED"/>
    <property type="match status" value="1"/>
</dbReference>
<evidence type="ECO:0000256" key="3">
    <source>
        <dbReference type="SAM" id="Coils"/>
    </source>
</evidence>
<keyword evidence="2 4" id="KW-0732">Signal</keyword>